<reference evidence="5" key="1">
    <citation type="submission" date="2025-08" db="UniProtKB">
        <authorList>
            <consortium name="RefSeq"/>
        </authorList>
    </citation>
    <scope>IDENTIFICATION</scope>
</reference>
<protein>
    <submittedName>
        <fullName evidence="5">Protein PIH1D3</fullName>
    </submittedName>
</protein>
<evidence type="ECO:0000256" key="2">
    <source>
        <dbReference type="SAM" id="MobiDB-lite"/>
    </source>
</evidence>
<evidence type="ECO:0000259" key="3">
    <source>
        <dbReference type="Pfam" id="PF18201"/>
    </source>
</evidence>
<dbReference type="OMA" id="ESMVVHK"/>
<dbReference type="GO" id="GO:0036158">
    <property type="term" value="P:outer dynein arm assembly"/>
    <property type="evidence" value="ECO:0007669"/>
    <property type="project" value="Ensembl"/>
</dbReference>
<dbReference type="GeneID" id="103275451"/>
<keyword evidence="4" id="KW-1185">Reference proteome</keyword>
<feature type="domain" description="PIH1D1/2/3 CS-like" evidence="3">
    <location>
        <begin position="115"/>
        <end position="208"/>
    </location>
</feature>
<dbReference type="OrthoDB" id="25887at2759"/>
<dbReference type="RefSeq" id="XP_008071045.1">
    <property type="nucleotide sequence ID" value="XM_008072854.1"/>
</dbReference>
<feature type="compositionally biased region" description="Acidic residues" evidence="2">
    <location>
        <begin position="88"/>
        <end position="101"/>
    </location>
</feature>
<sequence>MESESMDSENVETENMETETTESENMDIETLSSVSALQALSKLLNPEEEDGFDSEQSNFLSTIGAMGPGNIGPPKTEELKVIPQTSEENNEDIWNPEEVPEGAEHDDMWDVREIPEYEIIFQQQVGTEDIFLGLTRKDSSTASCTDLVVKIKLPNTNPSEIEVDIQEMILDLRTPNKKLMITLPQPVECSSAKGFYIQETETLEVNLTMKKEFDFNFF</sequence>
<gene>
    <name evidence="5" type="primary">PIH1D3</name>
</gene>
<dbReference type="PANTHER" id="PTHR21083:SF0">
    <property type="entry name" value="DYNEIN AXONEMAL ASSEMBLY FACTOR 6"/>
    <property type="match status" value="1"/>
</dbReference>
<dbReference type="GO" id="GO:0045505">
    <property type="term" value="F:dynein intermediate chain binding"/>
    <property type="evidence" value="ECO:0007669"/>
    <property type="project" value="Ensembl"/>
</dbReference>
<name>A0A1U7ULI9_CARSF</name>
<dbReference type="InterPro" id="IPR026697">
    <property type="entry name" value="DNAAF6"/>
</dbReference>
<dbReference type="GO" id="GO:0005802">
    <property type="term" value="C:trans-Golgi network"/>
    <property type="evidence" value="ECO:0007669"/>
    <property type="project" value="Ensembl"/>
</dbReference>
<feature type="region of interest" description="Disordered" evidence="2">
    <location>
        <begin position="41"/>
        <end position="104"/>
    </location>
</feature>
<evidence type="ECO:0000256" key="1">
    <source>
        <dbReference type="ARBA" id="ARBA00008511"/>
    </source>
</evidence>
<organism evidence="4 5">
    <name type="scientific">Carlito syrichta</name>
    <name type="common">Philippine tarsier</name>
    <name type="synonym">Tarsius syrichta</name>
    <dbReference type="NCBI Taxonomy" id="1868482"/>
    <lineage>
        <taxon>Eukaryota</taxon>
        <taxon>Metazoa</taxon>
        <taxon>Chordata</taxon>
        <taxon>Craniata</taxon>
        <taxon>Vertebrata</taxon>
        <taxon>Euteleostomi</taxon>
        <taxon>Mammalia</taxon>
        <taxon>Eutheria</taxon>
        <taxon>Euarchontoglires</taxon>
        <taxon>Primates</taxon>
        <taxon>Haplorrhini</taxon>
        <taxon>Tarsiiformes</taxon>
        <taxon>Tarsiidae</taxon>
        <taxon>Carlito</taxon>
    </lineage>
</organism>
<dbReference type="GO" id="GO:0051087">
    <property type="term" value="F:protein-folding chaperone binding"/>
    <property type="evidence" value="ECO:0007669"/>
    <property type="project" value="InterPro"/>
</dbReference>
<dbReference type="STRING" id="1868482.ENSTSYP00000011077"/>
<dbReference type="GO" id="GO:0030317">
    <property type="term" value="P:flagellated sperm motility"/>
    <property type="evidence" value="ECO:0007669"/>
    <property type="project" value="Ensembl"/>
</dbReference>
<dbReference type="Proteomes" id="UP000189704">
    <property type="component" value="Unplaced"/>
</dbReference>
<evidence type="ECO:0000313" key="5">
    <source>
        <dbReference type="RefSeq" id="XP_008071045.1"/>
    </source>
</evidence>
<feature type="region of interest" description="Disordered" evidence="2">
    <location>
        <begin position="1"/>
        <end position="27"/>
    </location>
</feature>
<dbReference type="GO" id="GO:0036159">
    <property type="term" value="P:inner dynein arm assembly"/>
    <property type="evidence" value="ECO:0007669"/>
    <property type="project" value="Ensembl"/>
</dbReference>
<dbReference type="InterPro" id="IPR041442">
    <property type="entry name" value="PIH1D1/2/3_CS-like"/>
</dbReference>
<proteinExistence type="inferred from homology"/>
<comment type="similarity">
    <text evidence="1">Belongs to the PIH1 family.</text>
</comment>
<dbReference type="Pfam" id="PF18201">
    <property type="entry name" value="PIH1_CS"/>
    <property type="match status" value="1"/>
</dbReference>
<dbReference type="KEGG" id="csyr:103275451"/>
<dbReference type="AlphaFoldDB" id="A0A1U7ULI9"/>
<dbReference type="PANTHER" id="PTHR21083">
    <property type="entry name" value="TWISTER"/>
    <property type="match status" value="1"/>
</dbReference>
<accession>A0A1U7ULI9</accession>
<evidence type="ECO:0000313" key="4">
    <source>
        <dbReference type="Proteomes" id="UP000189704"/>
    </source>
</evidence>
<dbReference type="CTD" id="139212"/>